<evidence type="ECO:0000256" key="2">
    <source>
        <dbReference type="ARBA" id="ARBA00005988"/>
    </source>
</evidence>
<dbReference type="PROSITE" id="PS52035">
    <property type="entry name" value="PEPTIDASE_M14"/>
    <property type="match status" value="1"/>
</dbReference>
<feature type="region of interest" description="Disordered" evidence="13">
    <location>
        <begin position="103"/>
        <end position="122"/>
    </location>
</feature>
<evidence type="ECO:0000259" key="15">
    <source>
        <dbReference type="PROSITE" id="PS52035"/>
    </source>
</evidence>
<dbReference type="PRINTS" id="PR00765">
    <property type="entry name" value="CRBOXYPTASEA"/>
</dbReference>
<evidence type="ECO:0000256" key="9">
    <source>
        <dbReference type="ARBA" id="ARBA00023049"/>
    </source>
</evidence>
<feature type="signal peptide" evidence="14">
    <location>
        <begin position="1"/>
        <end position="16"/>
    </location>
</feature>
<dbReference type="EMBL" id="GL732537">
    <property type="protein sequence ID" value="EFX83250.1"/>
    <property type="molecule type" value="Genomic_DNA"/>
</dbReference>
<feature type="chain" id="PRO_5003240174" description="Zinc carboxypeptidase A 1" evidence="14">
    <location>
        <begin position="17"/>
        <end position="427"/>
    </location>
</feature>
<keyword evidence="10" id="KW-1015">Disulfide bond</keyword>
<dbReference type="FunFam" id="3.30.70.340:FF:000002">
    <property type="entry name" value="Carboxypeptidase A"/>
    <property type="match status" value="1"/>
</dbReference>
<dbReference type="Proteomes" id="UP000000305">
    <property type="component" value="Unassembled WGS sequence"/>
</dbReference>
<dbReference type="InParanoid" id="E9GAI6"/>
<protein>
    <recommendedName>
        <fullName evidence="11">Zinc carboxypeptidase A 1</fullName>
    </recommendedName>
</protein>
<evidence type="ECO:0000256" key="3">
    <source>
        <dbReference type="ARBA" id="ARBA00022645"/>
    </source>
</evidence>
<comment type="similarity">
    <text evidence="2 12">Belongs to the peptidase M14 family.</text>
</comment>
<dbReference type="GO" id="GO:0004181">
    <property type="term" value="F:metallocarboxypeptidase activity"/>
    <property type="evidence" value="ECO:0000318"/>
    <property type="project" value="GO_Central"/>
</dbReference>
<dbReference type="InterPro" id="IPR000834">
    <property type="entry name" value="Peptidase_M14"/>
</dbReference>
<reference evidence="16 17" key="1">
    <citation type="journal article" date="2011" name="Science">
        <title>The ecoresponsive genome of Daphnia pulex.</title>
        <authorList>
            <person name="Colbourne J.K."/>
            <person name="Pfrender M.E."/>
            <person name="Gilbert D."/>
            <person name="Thomas W.K."/>
            <person name="Tucker A."/>
            <person name="Oakley T.H."/>
            <person name="Tokishita S."/>
            <person name="Aerts A."/>
            <person name="Arnold G.J."/>
            <person name="Basu M.K."/>
            <person name="Bauer D.J."/>
            <person name="Caceres C.E."/>
            <person name="Carmel L."/>
            <person name="Casola C."/>
            <person name="Choi J.H."/>
            <person name="Detter J.C."/>
            <person name="Dong Q."/>
            <person name="Dusheyko S."/>
            <person name="Eads B.D."/>
            <person name="Frohlich T."/>
            <person name="Geiler-Samerotte K.A."/>
            <person name="Gerlach D."/>
            <person name="Hatcher P."/>
            <person name="Jogdeo S."/>
            <person name="Krijgsveld J."/>
            <person name="Kriventseva E.V."/>
            <person name="Kultz D."/>
            <person name="Laforsch C."/>
            <person name="Lindquist E."/>
            <person name="Lopez J."/>
            <person name="Manak J.R."/>
            <person name="Muller J."/>
            <person name="Pangilinan J."/>
            <person name="Patwardhan R.P."/>
            <person name="Pitluck S."/>
            <person name="Pritham E.J."/>
            <person name="Rechtsteiner A."/>
            <person name="Rho M."/>
            <person name="Rogozin I.B."/>
            <person name="Sakarya O."/>
            <person name="Salamov A."/>
            <person name="Schaack S."/>
            <person name="Shapiro H."/>
            <person name="Shiga Y."/>
            <person name="Skalitzky C."/>
            <person name="Smith Z."/>
            <person name="Souvorov A."/>
            <person name="Sung W."/>
            <person name="Tang Z."/>
            <person name="Tsuchiya D."/>
            <person name="Tu H."/>
            <person name="Vos H."/>
            <person name="Wang M."/>
            <person name="Wolf Y.I."/>
            <person name="Yamagata H."/>
            <person name="Yamada T."/>
            <person name="Ye Y."/>
            <person name="Shaw J.R."/>
            <person name="Andrews J."/>
            <person name="Crease T.J."/>
            <person name="Tang H."/>
            <person name="Lucas S.M."/>
            <person name="Robertson H.M."/>
            <person name="Bork P."/>
            <person name="Koonin E.V."/>
            <person name="Zdobnov E.M."/>
            <person name="Grigoriev I.V."/>
            <person name="Lynch M."/>
            <person name="Boore J.L."/>
        </authorList>
    </citation>
    <scope>NUCLEOTIDE SEQUENCE [LARGE SCALE GENOMIC DNA]</scope>
</reference>
<dbReference type="PhylomeDB" id="E9GAI6"/>
<evidence type="ECO:0000256" key="5">
    <source>
        <dbReference type="ARBA" id="ARBA00022723"/>
    </source>
</evidence>
<dbReference type="SUPFAM" id="SSF54897">
    <property type="entry name" value="Protease propeptides/inhibitors"/>
    <property type="match status" value="1"/>
</dbReference>
<dbReference type="CDD" id="cd03860">
    <property type="entry name" value="M14_CP_A-B_like"/>
    <property type="match status" value="1"/>
</dbReference>
<dbReference type="FunCoup" id="E9GAI6">
    <property type="interactions" value="56"/>
</dbReference>
<dbReference type="AlphaFoldDB" id="E9GAI6"/>
<evidence type="ECO:0000256" key="13">
    <source>
        <dbReference type="SAM" id="MobiDB-lite"/>
    </source>
</evidence>
<dbReference type="HOGENOM" id="CLU_019326_2_1_1"/>
<dbReference type="OMA" id="AYGEMWM"/>
<name>E9GAI6_DAPPU</name>
<dbReference type="eggNOG" id="KOG2650">
    <property type="taxonomic scope" value="Eukaryota"/>
</dbReference>
<evidence type="ECO:0000256" key="11">
    <source>
        <dbReference type="ARBA" id="ARBA00069039"/>
    </source>
</evidence>
<evidence type="ECO:0000256" key="7">
    <source>
        <dbReference type="ARBA" id="ARBA00022801"/>
    </source>
</evidence>
<evidence type="ECO:0000313" key="17">
    <source>
        <dbReference type="Proteomes" id="UP000000305"/>
    </source>
</evidence>
<feature type="domain" description="Peptidase M14" evidence="15">
    <location>
        <begin position="127"/>
        <end position="424"/>
    </location>
</feature>
<gene>
    <name evidence="16" type="ORF">DAPPUDRAFT_223347</name>
</gene>
<keyword evidence="8" id="KW-0862">Zinc</keyword>
<dbReference type="PANTHER" id="PTHR11705:SF91">
    <property type="entry name" value="FI01817P-RELATED"/>
    <property type="match status" value="1"/>
</dbReference>
<keyword evidence="3" id="KW-0121">Carboxypeptidase</keyword>
<sequence length="427" mass="48014">MRLPLALAFFVASVLATQRRYDGYQVYEVTAKNKASFDVLVKLYNERSDIYDFWTEPRNVDFKTDVMVPPAYTKTFVNLMQVFDMEYHIKIADVQNEIEQSRKDIAPPLKTRKGLSKSSGDSRYSLDWTSYSDLPAIYEFVNEMAATYPNLVTVTSAGTSYEGNDMPLVKISTGGSGEKNVIFAEGGIHAREWIAPAYVTWMIRELVENYAAHPEYVDNIDWYIMPILNPDGYTYTFSPTGDRLWRKNRAPNQGICVGTDLNRNFDFQWNTGGSSSLECGETYHGGAPFSQVEARNVRDAILSVANRTKVYFSFHSYGQYWLTPWGYTSALPDDYQDLFDLAQSAVDKLTAVEGTPYKIGSSTNLLGLASGCSDDWAKGGAGIKYSYTVEMRDKGTFGFQLPANQILPNNLEVWEGVKVVAEAVMLM</sequence>
<dbReference type="GO" id="GO:0006508">
    <property type="term" value="P:proteolysis"/>
    <property type="evidence" value="ECO:0000318"/>
    <property type="project" value="GO_Central"/>
</dbReference>
<evidence type="ECO:0000256" key="6">
    <source>
        <dbReference type="ARBA" id="ARBA00022729"/>
    </source>
</evidence>
<evidence type="ECO:0000256" key="8">
    <source>
        <dbReference type="ARBA" id="ARBA00022833"/>
    </source>
</evidence>
<dbReference type="Pfam" id="PF02244">
    <property type="entry name" value="Propep_M14"/>
    <property type="match status" value="1"/>
</dbReference>
<dbReference type="SMART" id="SM00631">
    <property type="entry name" value="Zn_pept"/>
    <property type="match status" value="1"/>
</dbReference>
<comment type="cofactor">
    <cofactor evidence="1">
        <name>Zn(2+)</name>
        <dbReference type="ChEBI" id="CHEBI:29105"/>
    </cofactor>
</comment>
<dbReference type="Gene3D" id="3.40.630.10">
    <property type="entry name" value="Zn peptidases"/>
    <property type="match status" value="1"/>
</dbReference>
<keyword evidence="7" id="KW-0378">Hydrolase</keyword>
<evidence type="ECO:0000256" key="12">
    <source>
        <dbReference type="PROSITE-ProRule" id="PRU01379"/>
    </source>
</evidence>
<dbReference type="SUPFAM" id="SSF53187">
    <property type="entry name" value="Zn-dependent exopeptidases"/>
    <property type="match status" value="1"/>
</dbReference>
<feature type="active site" description="Proton donor/acceptor" evidence="12">
    <location>
        <position position="390"/>
    </location>
</feature>
<keyword evidence="4" id="KW-0645">Protease</keyword>
<evidence type="ECO:0000256" key="14">
    <source>
        <dbReference type="SAM" id="SignalP"/>
    </source>
</evidence>
<evidence type="ECO:0000256" key="1">
    <source>
        <dbReference type="ARBA" id="ARBA00001947"/>
    </source>
</evidence>
<dbReference type="KEGG" id="dpx:DAPPUDRAFT_223347"/>
<accession>E9GAI6</accession>
<keyword evidence="17" id="KW-1185">Reference proteome</keyword>
<keyword evidence="6 14" id="KW-0732">Signal</keyword>
<proteinExistence type="inferred from homology"/>
<dbReference type="FunFam" id="3.40.630.10:FF:000001">
    <property type="entry name" value="Carboxypeptidase B"/>
    <property type="match status" value="1"/>
</dbReference>
<evidence type="ECO:0000256" key="10">
    <source>
        <dbReference type="ARBA" id="ARBA00023157"/>
    </source>
</evidence>
<dbReference type="Gene3D" id="3.30.70.340">
    <property type="entry name" value="Metallocarboxypeptidase-like"/>
    <property type="match status" value="1"/>
</dbReference>
<evidence type="ECO:0000256" key="4">
    <source>
        <dbReference type="ARBA" id="ARBA00022670"/>
    </source>
</evidence>
<dbReference type="Pfam" id="PF00246">
    <property type="entry name" value="Peptidase_M14"/>
    <property type="match status" value="1"/>
</dbReference>
<keyword evidence="9" id="KW-0482">Metalloprotease</keyword>
<organism evidence="16 17">
    <name type="scientific">Daphnia pulex</name>
    <name type="common">Water flea</name>
    <dbReference type="NCBI Taxonomy" id="6669"/>
    <lineage>
        <taxon>Eukaryota</taxon>
        <taxon>Metazoa</taxon>
        <taxon>Ecdysozoa</taxon>
        <taxon>Arthropoda</taxon>
        <taxon>Crustacea</taxon>
        <taxon>Branchiopoda</taxon>
        <taxon>Diplostraca</taxon>
        <taxon>Cladocera</taxon>
        <taxon>Anomopoda</taxon>
        <taxon>Daphniidae</taxon>
        <taxon>Daphnia</taxon>
    </lineage>
</organism>
<dbReference type="GO" id="GO:0005615">
    <property type="term" value="C:extracellular space"/>
    <property type="evidence" value="ECO:0000318"/>
    <property type="project" value="GO_Central"/>
</dbReference>
<dbReference type="OrthoDB" id="3626597at2759"/>
<dbReference type="InterPro" id="IPR036990">
    <property type="entry name" value="M14A-like_propep"/>
</dbReference>
<evidence type="ECO:0000313" key="16">
    <source>
        <dbReference type="EMBL" id="EFX83250.1"/>
    </source>
</evidence>
<dbReference type="InterPro" id="IPR003146">
    <property type="entry name" value="M14A_act_pep"/>
</dbReference>
<dbReference type="GO" id="GO:0008270">
    <property type="term" value="F:zinc ion binding"/>
    <property type="evidence" value="ECO:0007669"/>
    <property type="project" value="InterPro"/>
</dbReference>
<dbReference type="PANTHER" id="PTHR11705">
    <property type="entry name" value="PROTEASE FAMILY M14 CARBOXYPEPTIDASE A,B"/>
    <property type="match status" value="1"/>
</dbReference>
<keyword evidence="5" id="KW-0479">Metal-binding</keyword>